<evidence type="ECO:0000256" key="7">
    <source>
        <dbReference type="ARBA" id="ARBA00023186"/>
    </source>
</evidence>
<dbReference type="RefSeq" id="WP_099367768.1">
    <property type="nucleotide sequence ID" value="NZ_JAYLLN010000035.1"/>
</dbReference>
<evidence type="ECO:0000256" key="4">
    <source>
        <dbReference type="ARBA" id="ARBA00022692"/>
    </source>
</evidence>
<organism evidence="14 15">
    <name type="scientific">Sphingobacterium tenebrionis</name>
    <dbReference type="NCBI Taxonomy" id="3111775"/>
    <lineage>
        <taxon>Bacteria</taxon>
        <taxon>Pseudomonadati</taxon>
        <taxon>Bacteroidota</taxon>
        <taxon>Sphingobacteriia</taxon>
        <taxon>Sphingobacteriales</taxon>
        <taxon>Sphingobacteriaceae</taxon>
        <taxon>Sphingobacterium</taxon>
    </lineage>
</organism>
<dbReference type="Pfam" id="PF13623">
    <property type="entry name" value="SurA_N_2"/>
    <property type="match status" value="1"/>
</dbReference>
<evidence type="ECO:0000256" key="11">
    <source>
        <dbReference type="PROSITE-ProRule" id="PRU00278"/>
    </source>
</evidence>
<reference evidence="14 15" key="1">
    <citation type="submission" date="2024-01" db="EMBL/GenBank/DDBJ databases">
        <title>Sphingobacterium tenebrionis sp. nov., a novel endophyte isolated from tenebrio molitor intestines.</title>
        <authorList>
            <person name="Zhang C."/>
        </authorList>
    </citation>
    <scope>NUCLEOTIDE SEQUENCE [LARGE SCALE GENOMIC DNA]</scope>
    <source>
        <strain evidence="14 15">PU5-4</strain>
    </source>
</reference>
<evidence type="ECO:0000256" key="2">
    <source>
        <dbReference type="ARBA" id="ARBA00022475"/>
    </source>
</evidence>
<name>A0ABU8I8R9_9SPHI</name>
<keyword evidence="2" id="KW-1003">Cell membrane</keyword>
<evidence type="ECO:0000256" key="5">
    <source>
        <dbReference type="ARBA" id="ARBA00022989"/>
    </source>
</evidence>
<protein>
    <recommendedName>
        <fullName evidence="9">Periplasmic chaperone PpiD</fullName>
    </recommendedName>
    <alternativeName>
        <fullName evidence="10">Periplasmic folding chaperone</fullName>
    </alternativeName>
</protein>
<dbReference type="Proteomes" id="UP001363035">
    <property type="component" value="Unassembled WGS sequence"/>
</dbReference>
<dbReference type="InterPro" id="IPR000297">
    <property type="entry name" value="PPIase_PpiC"/>
</dbReference>
<evidence type="ECO:0000259" key="13">
    <source>
        <dbReference type="PROSITE" id="PS50198"/>
    </source>
</evidence>
<gene>
    <name evidence="14" type="ORF">VJ786_13130</name>
</gene>
<dbReference type="PROSITE" id="PS01096">
    <property type="entry name" value="PPIC_PPIASE_1"/>
    <property type="match status" value="1"/>
</dbReference>
<dbReference type="PROSITE" id="PS50198">
    <property type="entry name" value="PPIC_PPIASE_2"/>
    <property type="match status" value="1"/>
</dbReference>
<comment type="similarity">
    <text evidence="8">Belongs to the PpiD chaperone family.</text>
</comment>
<accession>A0ABU8I8R9</accession>
<evidence type="ECO:0000256" key="12">
    <source>
        <dbReference type="SAM" id="Phobius"/>
    </source>
</evidence>
<keyword evidence="4 12" id="KW-0812">Transmembrane</keyword>
<dbReference type="Gene3D" id="1.10.4030.10">
    <property type="entry name" value="Porin chaperone SurA, peptide-binding domain"/>
    <property type="match status" value="1"/>
</dbReference>
<evidence type="ECO:0000256" key="9">
    <source>
        <dbReference type="ARBA" id="ARBA00040743"/>
    </source>
</evidence>
<dbReference type="PANTHER" id="PTHR47529:SF1">
    <property type="entry name" value="PERIPLASMIC CHAPERONE PPID"/>
    <property type="match status" value="1"/>
</dbReference>
<dbReference type="Pfam" id="PF13616">
    <property type="entry name" value="Rotamase_3"/>
    <property type="match status" value="1"/>
</dbReference>
<evidence type="ECO:0000256" key="1">
    <source>
        <dbReference type="ARBA" id="ARBA00004382"/>
    </source>
</evidence>
<comment type="caution">
    <text evidence="14">The sequence shown here is derived from an EMBL/GenBank/DDBJ whole genome shotgun (WGS) entry which is preliminary data.</text>
</comment>
<feature type="transmembrane region" description="Helical" evidence="12">
    <location>
        <begin position="12"/>
        <end position="31"/>
    </location>
</feature>
<proteinExistence type="inferred from homology"/>
<evidence type="ECO:0000256" key="8">
    <source>
        <dbReference type="ARBA" id="ARBA00038408"/>
    </source>
</evidence>
<dbReference type="Pfam" id="PF13145">
    <property type="entry name" value="Rotamase_2"/>
    <property type="match status" value="1"/>
</dbReference>
<evidence type="ECO:0000256" key="10">
    <source>
        <dbReference type="ARBA" id="ARBA00042775"/>
    </source>
</evidence>
<evidence type="ECO:0000256" key="3">
    <source>
        <dbReference type="ARBA" id="ARBA00022519"/>
    </source>
</evidence>
<dbReference type="InterPro" id="IPR046357">
    <property type="entry name" value="PPIase_dom_sf"/>
</dbReference>
<dbReference type="PANTHER" id="PTHR47529">
    <property type="entry name" value="PEPTIDYL-PROLYL CIS-TRANS ISOMERASE D"/>
    <property type="match status" value="1"/>
</dbReference>
<keyword evidence="5 12" id="KW-1133">Transmembrane helix</keyword>
<keyword evidence="11" id="KW-0413">Isomerase</keyword>
<evidence type="ECO:0000256" key="6">
    <source>
        <dbReference type="ARBA" id="ARBA00023136"/>
    </source>
</evidence>
<keyword evidence="7" id="KW-0143">Chaperone</keyword>
<dbReference type="SUPFAM" id="SSF54534">
    <property type="entry name" value="FKBP-like"/>
    <property type="match status" value="1"/>
</dbReference>
<keyword evidence="3" id="KW-0997">Cell inner membrane</keyword>
<evidence type="ECO:0000313" key="15">
    <source>
        <dbReference type="Proteomes" id="UP001363035"/>
    </source>
</evidence>
<dbReference type="EMBL" id="JAYLLN010000035">
    <property type="protein sequence ID" value="MEI5985841.1"/>
    <property type="molecule type" value="Genomic_DNA"/>
</dbReference>
<keyword evidence="15" id="KW-1185">Reference proteome</keyword>
<comment type="subcellular location">
    <subcellularLocation>
        <location evidence="1">Cell inner membrane</location>
        <topology evidence="1">Single-pass type II membrane protein</topology>
        <orientation evidence="1">Periplasmic side</orientation>
    </subcellularLocation>
</comment>
<dbReference type="InterPro" id="IPR027304">
    <property type="entry name" value="Trigger_fact/SurA_dom_sf"/>
</dbReference>
<keyword evidence="11" id="KW-0697">Rotamase</keyword>
<dbReference type="Gene3D" id="3.10.50.40">
    <property type="match status" value="2"/>
</dbReference>
<evidence type="ECO:0000313" key="14">
    <source>
        <dbReference type="EMBL" id="MEI5985841.1"/>
    </source>
</evidence>
<feature type="domain" description="PpiC" evidence="13">
    <location>
        <begin position="342"/>
        <end position="439"/>
    </location>
</feature>
<dbReference type="InterPro" id="IPR052029">
    <property type="entry name" value="PpiD_chaperone"/>
</dbReference>
<sequence length="699" mass="76464">MGLMSYLRNRAGLVIFVIGLAIIAFLLGDIINMGTPFWRASQSEVGNVNGESIDYNEFNQQVEQTAARFAQQMGGQNTPQMQSYAVQQVWNQYLTQELIKQEIEKIGIEVGKDELNNLVTGNNPSMLIAQYFTNPQTGQIDKASINAVMQQAKQDPNTKREWEALLESIKTDRLFQKYSTLVNNSVYTTALEAQYDYNSRNKLANFKYVMLDYASIADAQVKLTDADYKEYYDKNKNAFKNQEESRNIEYVLFDARPNQADTALATAAIQKLKTDLQASTNDSSFVTVNSERKYPVTYYGKNQLSAALDSVVFNAAPGTVVGPYLTQNVYEIAKVINVKMSPDSVNASTIVINPATEGGVDKAIAKADSIKNLITAGGNFSTLALEFSADPNSKTNGGEIGTLVRGQIPELDAILFDGQTGDVKVVPTNNGVHIVKVNRQIGSSKIAKLAIVDKSIVSGKETTDAAYSKANKFFSALNGTNFEEVAKQQNLTILKNEGTKAMDNSFGAVEIPRELSRWAFEAKAGTNGDKVFETADNFIVARVTDIQPKGIQPLESVKKLIEPVVKNLVKARMLKEKMNNALNGSTSIDQVAQKLGKNAQSVENVVLANPVIPGVAVENAVVGTVFGLQPNKPSKSIEGSQGVYAVQVLGFVNPKALAGEELTAQQKQITASKAQRDQNVIFQALQDNAKIVDNRIKFY</sequence>
<dbReference type="InterPro" id="IPR023058">
    <property type="entry name" value="PPIase_PpiC_CS"/>
</dbReference>
<keyword evidence="6 12" id="KW-0472">Membrane</keyword>
<dbReference type="SUPFAM" id="SSF109998">
    <property type="entry name" value="Triger factor/SurA peptide-binding domain-like"/>
    <property type="match status" value="1"/>
</dbReference>